<evidence type="ECO:0000256" key="3">
    <source>
        <dbReference type="ARBA" id="ARBA00022723"/>
    </source>
</evidence>
<evidence type="ECO:0000256" key="7">
    <source>
        <dbReference type="PIRSR" id="PIRSR001191-1"/>
    </source>
</evidence>
<dbReference type="GO" id="GO:0030198">
    <property type="term" value="P:extracellular matrix organization"/>
    <property type="evidence" value="ECO:0007669"/>
    <property type="project" value="TreeGrafter"/>
</dbReference>
<name>A0A915DHH1_9BILA</name>
<feature type="binding site" evidence="9">
    <location>
        <position position="244"/>
    </location>
    <ligand>
        <name>Zn(2+)</name>
        <dbReference type="ChEBI" id="CHEBI:29105"/>
        <label>2</label>
        <note>catalytic</note>
    </ligand>
</feature>
<feature type="binding site" evidence="9">
    <location>
        <position position="162"/>
    </location>
    <ligand>
        <name>Ca(2+)</name>
        <dbReference type="ChEBI" id="CHEBI:29108"/>
        <label>2</label>
    </ligand>
</feature>
<dbReference type="Gene3D" id="3.40.390.10">
    <property type="entry name" value="Collagenase (Catalytic Domain)"/>
    <property type="match status" value="1"/>
</dbReference>
<keyword evidence="3 8" id="KW-0479">Metal-binding</keyword>
<dbReference type="SUPFAM" id="SSF50923">
    <property type="entry name" value="Hemopexin-like domain"/>
    <property type="match status" value="1"/>
</dbReference>
<dbReference type="InterPro" id="IPR036366">
    <property type="entry name" value="PGBDSf"/>
</dbReference>
<protein>
    <submittedName>
        <fullName evidence="15">Peptidase metallopeptidase domain-containing protein</fullName>
    </submittedName>
</protein>
<feature type="binding site" evidence="9">
    <location>
        <position position="381"/>
    </location>
    <ligand>
        <name>Ca(2+)</name>
        <dbReference type="ChEBI" id="CHEBI:29108"/>
        <label>4</label>
    </ligand>
</feature>
<feature type="binding site" evidence="9">
    <location>
        <position position="197"/>
    </location>
    <ligand>
        <name>Zn(2+)</name>
        <dbReference type="ChEBI" id="CHEBI:29105"/>
        <label>1</label>
    </ligand>
</feature>
<dbReference type="GO" id="GO:0008270">
    <property type="term" value="F:zinc ion binding"/>
    <property type="evidence" value="ECO:0007669"/>
    <property type="project" value="InterPro"/>
</dbReference>
<feature type="binding site" evidence="8">
    <location>
        <position position="230"/>
    </location>
    <ligand>
        <name>Zn(2+)</name>
        <dbReference type="ChEBI" id="CHEBI:29105"/>
        <label>2</label>
        <note>catalytic</note>
    </ligand>
</feature>
<dbReference type="SUPFAM" id="SSF47090">
    <property type="entry name" value="PGBD-like"/>
    <property type="match status" value="1"/>
</dbReference>
<feature type="signal peptide" evidence="12">
    <location>
        <begin position="1"/>
        <end position="23"/>
    </location>
</feature>
<feature type="binding site" evidence="8">
    <location>
        <position position="226"/>
    </location>
    <ligand>
        <name>Zn(2+)</name>
        <dbReference type="ChEBI" id="CHEBI:29105"/>
        <label>2</label>
        <note>catalytic</note>
    </ligand>
</feature>
<dbReference type="InterPro" id="IPR036375">
    <property type="entry name" value="Hemopexin-like_dom_sf"/>
</dbReference>
<evidence type="ECO:0000256" key="2">
    <source>
        <dbReference type="ARBA" id="ARBA00022670"/>
    </source>
</evidence>
<dbReference type="WBParaSite" id="jg19920">
    <property type="protein sequence ID" value="jg19920"/>
    <property type="gene ID" value="jg19920"/>
</dbReference>
<feature type="binding site" evidence="9">
    <location>
        <position position="179"/>
    </location>
    <ligand>
        <name>Ca(2+)</name>
        <dbReference type="ChEBI" id="CHEBI:29108"/>
        <label>3</label>
    </ligand>
</feature>
<evidence type="ECO:0000256" key="10">
    <source>
        <dbReference type="PIRSR" id="PIRSR621190-5"/>
    </source>
</evidence>
<dbReference type="SMART" id="SM00235">
    <property type="entry name" value="ZnMc"/>
    <property type="match status" value="1"/>
</dbReference>
<dbReference type="Proteomes" id="UP000887574">
    <property type="component" value="Unplaced"/>
</dbReference>
<dbReference type="Pfam" id="PF01471">
    <property type="entry name" value="PG_binding_1"/>
    <property type="match status" value="1"/>
</dbReference>
<dbReference type="InterPro" id="IPR033739">
    <property type="entry name" value="M10A_MMP"/>
</dbReference>
<dbReference type="InterPro" id="IPR036365">
    <property type="entry name" value="PGBD-like_sf"/>
</dbReference>
<feature type="binding site" evidence="9">
    <location>
        <position position="199"/>
    </location>
    <ligand>
        <name>Ca(2+)</name>
        <dbReference type="ChEBI" id="CHEBI:29108"/>
        <label>3</label>
    </ligand>
</feature>
<evidence type="ECO:0000256" key="8">
    <source>
        <dbReference type="PIRSR" id="PIRSR001191-2"/>
    </source>
</evidence>
<dbReference type="CDD" id="cd04278">
    <property type="entry name" value="ZnMc_MMP"/>
    <property type="match status" value="1"/>
</dbReference>
<comment type="similarity">
    <text evidence="1">Belongs to the peptidase M10A family.</text>
</comment>
<evidence type="ECO:0000256" key="5">
    <source>
        <dbReference type="ARBA" id="ARBA00022833"/>
    </source>
</evidence>
<evidence type="ECO:0000256" key="6">
    <source>
        <dbReference type="ARBA" id="ARBA00023049"/>
    </source>
</evidence>
<keyword evidence="6" id="KW-0482">Metalloprotease</keyword>
<feature type="chain" id="PRO_5037976635" evidence="12">
    <location>
        <begin position="24"/>
        <end position="560"/>
    </location>
</feature>
<dbReference type="InterPro" id="IPR006026">
    <property type="entry name" value="Peptidase_Metallo"/>
</dbReference>
<keyword evidence="12" id="KW-0732">Signal</keyword>
<dbReference type="GO" id="GO:0006508">
    <property type="term" value="P:proteolysis"/>
    <property type="evidence" value="ECO:0007669"/>
    <property type="project" value="UniProtKB-KW"/>
</dbReference>
<comment type="cofactor">
    <cofactor evidence="9">
        <name>Zn(2+)</name>
        <dbReference type="ChEBI" id="CHEBI:29105"/>
    </cofactor>
    <text evidence="9">Binds 2 Zn(2+) ions per subunit.</text>
</comment>
<dbReference type="PANTHER" id="PTHR10201:SF329">
    <property type="entry name" value="MATRIX METALLOPROTEINASE-C"/>
    <property type="match status" value="1"/>
</dbReference>
<evidence type="ECO:0000256" key="12">
    <source>
        <dbReference type="SAM" id="SignalP"/>
    </source>
</evidence>
<feature type="binding site" evidence="9">
    <location>
        <position position="180"/>
    </location>
    <ligand>
        <name>Ca(2+)</name>
        <dbReference type="ChEBI" id="CHEBI:29108"/>
        <label>3</label>
    </ligand>
</feature>
<keyword evidence="2" id="KW-0645">Protease</keyword>
<feature type="binding site" evidence="9">
    <location>
        <position position="202"/>
    </location>
    <ligand>
        <name>Ca(2+)</name>
        <dbReference type="ChEBI" id="CHEBI:29108"/>
        <label>1</label>
    </ligand>
</feature>
<dbReference type="GO" id="GO:0031012">
    <property type="term" value="C:extracellular matrix"/>
    <property type="evidence" value="ECO:0007669"/>
    <property type="project" value="InterPro"/>
</dbReference>
<keyword evidence="9" id="KW-0106">Calcium</keyword>
<dbReference type="PANTHER" id="PTHR10201">
    <property type="entry name" value="MATRIX METALLOPROTEINASE"/>
    <property type="match status" value="1"/>
</dbReference>
<feature type="binding site" evidence="9">
    <location>
        <position position="174"/>
    </location>
    <ligand>
        <name>Zn(2+)</name>
        <dbReference type="ChEBI" id="CHEBI:29105"/>
        <label>1</label>
    </ligand>
</feature>
<feature type="binding site" evidence="9">
    <location>
        <position position="427"/>
    </location>
    <ligand>
        <name>Ca(2+)</name>
        <dbReference type="ChEBI" id="CHEBI:29108"/>
        <label>5</label>
    </ligand>
</feature>
<keyword evidence="4" id="KW-0378">Hydrolase</keyword>
<dbReference type="PIRSF" id="PIRSF001191">
    <property type="entry name" value="Peptidase_M10A_matrix"/>
    <property type="match status" value="1"/>
</dbReference>
<dbReference type="Pfam" id="PF00413">
    <property type="entry name" value="Peptidase_M10"/>
    <property type="match status" value="1"/>
</dbReference>
<keyword evidence="5 8" id="KW-0862">Zinc</keyword>
<dbReference type="InterPro" id="IPR021190">
    <property type="entry name" value="Pept_M10A"/>
</dbReference>
<dbReference type="PRINTS" id="PR00138">
    <property type="entry name" value="MATRIXIN"/>
</dbReference>
<feature type="short sequence motif" description="Cysteine switch" evidence="10">
    <location>
        <begin position="110"/>
        <end position="117"/>
    </location>
</feature>
<feature type="domain" description="Peptidase metallopeptidase" evidence="13">
    <location>
        <begin position="108"/>
        <end position="277"/>
    </location>
</feature>
<evidence type="ECO:0000256" key="11">
    <source>
        <dbReference type="SAM" id="MobiDB-lite"/>
    </source>
</evidence>
<dbReference type="InterPro" id="IPR001818">
    <property type="entry name" value="Pept_M10_metallopeptidase"/>
</dbReference>
<accession>A0A915DHH1</accession>
<feature type="binding site" description="in inhibited form" evidence="9">
    <location>
        <position position="112"/>
    </location>
    <ligand>
        <name>Zn(2+)</name>
        <dbReference type="ChEBI" id="CHEBI:29105"/>
        <label>2</label>
        <note>catalytic</note>
    </ligand>
</feature>
<dbReference type="Gene3D" id="2.110.10.10">
    <property type="entry name" value="Hemopexin-like domain"/>
    <property type="match status" value="1"/>
</dbReference>
<dbReference type="GO" id="GO:0030574">
    <property type="term" value="P:collagen catabolic process"/>
    <property type="evidence" value="ECO:0007669"/>
    <property type="project" value="TreeGrafter"/>
</dbReference>
<proteinExistence type="inferred from homology"/>
<dbReference type="GO" id="GO:0005615">
    <property type="term" value="C:extracellular space"/>
    <property type="evidence" value="ECO:0007669"/>
    <property type="project" value="TreeGrafter"/>
</dbReference>
<feature type="binding site" evidence="9">
    <location>
        <position position="172"/>
    </location>
    <ligand>
        <name>Zn(2+)</name>
        <dbReference type="ChEBI" id="CHEBI:29105"/>
        <label>1</label>
    </ligand>
</feature>
<feature type="active site" evidence="7">
    <location>
        <position position="227"/>
    </location>
</feature>
<evidence type="ECO:0000313" key="15">
    <source>
        <dbReference type="WBParaSite" id="jg19920"/>
    </source>
</evidence>
<dbReference type="SUPFAM" id="SSF55486">
    <property type="entry name" value="Metalloproteases ('zincins'), catalytic domain"/>
    <property type="match status" value="1"/>
</dbReference>
<dbReference type="InterPro" id="IPR002477">
    <property type="entry name" value="Peptidoglycan-bd-like"/>
</dbReference>
<keyword evidence="14" id="KW-1185">Reference proteome</keyword>
<feature type="binding site" evidence="9">
    <location>
        <position position="187"/>
    </location>
    <ligand>
        <name>Zn(2+)</name>
        <dbReference type="ChEBI" id="CHEBI:29105"/>
        <label>1</label>
    </ligand>
</feature>
<organism evidence="14 15">
    <name type="scientific">Ditylenchus dipsaci</name>
    <dbReference type="NCBI Taxonomy" id="166011"/>
    <lineage>
        <taxon>Eukaryota</taxon>
        <taxon>Metazoa</taxon>
        <taxon>Ecdysozoa</taxon>
        <taxon>Nematoda</taxon>
        <taxon>Chromadorea</taxon>
        <taxon>Rhabditida</taxon>
        <taxon>Tylenchina</taxon>
        <taxon>Tylenchomorpha</taxon>
        <taxon>Sphaerularioidea</taxon>
        <taxon>Anguinidae</taxon>
        <taxon>Anguininae</taxon>
        <taxon>Ditylenchus</taxon>
    </lineage>
</organism>
<dbReference type="GO" id="GO:0004222">
    <property type="term" value="F:metalloendopeptidase activity"/>
    <property type="evidence" value="ECO:0007669"/>
    <property type="project" value="InterPro"/>
</dbReference>
<evidence type="ECO:0000256" key="9">
    <source>
        <dbReference type="PIRSR" id="PIRSR621190-2"/>
    </source>
</evidence>
<feature type="compositionally biased region" description="Basic and acidic residues" evidence="11">
    <location>
        <begin position="321"/>
        <end position="332"/>
    </location>
</feature>
<feature type="compositionally biased region" description="Low complexity" evidence="11">
    <location>
        <begin position="284"/>
        <end position="312"/>
    </location>
</feature>
<feature type="binding site" evidence="9">
    <location>
        <position position="202"/>
    </location>
    <ligand>
        <name>Ca(2+)</name>
        <dbReference type="ChEBI" id="CHEBI:29108"/>
        <label>3</label>
    </ligand>
</feature>
<evidence type="ECO:0000259" key="13">
    <source>
        <dbReference type="SMART" id="SM00235"/>
    </source>
</evidence>
<comment type="cofactor">
    <cofactor evidence="9">
        <name>Ca(2+)</name>
        <dbReference type="ChEBI" id="CHEBI:29108"/>
    </cofactor>
    <text evidence="9">Can bind about 5 Ca(2+) ions per subunit.</text>
</comment>
<dbReference type="AlphaFoldDB" id="A0A915DHH1"/>
<dbReference type="Gene3D" id="1.10.101.10">
    <property type="entry name" value="PGBD-like superfamily/PGBD"/>
    <property type="match status" value="1"/>
</dbReference>
<sequence length="560" mass="61240">MASWLALFVLCIALASQLPGSEAVDLLGLLGGSSRKPDLEPVSDDKAKDYLEKFGYVGPSAALSPGSGLAGDFSDLKTSFKSAIRKFQEFAGLSPTGELDIRTKKKMAEPRCGVYDVQAITSGRDAAFKWHINRAIRKAFDTWSAVTPLSFTEVSPNDDSADIKIKFASGSHGDPWPFDGRGGVLAHATMPTSGMLHFDESENWVYMDPAKIASYRYTDLLPVAIHESGHTLGLQHSRTEDSIMAPFYQETVDSSGRYVMPVLKSADISAIQDIYGPRRGGSSRGSSSSWGGDSGFSSGRGNTGSAWGDSGSSRGGSSSGTRDRWGSSRNGDEDSGWGATTERPANRHKGFFSSLWSKWMGSDSSPRTRVRESGECPKTIDAFSPGMGDSKYFFQASKVFEVKGNTIVNTHSLRLLFPNGPVYVEAALFNEKTEKMLLFQSHSVYSFQFDSSQNKFVLDTDFPKKISNFDVVGAMYWVDGHQFLFLKDDDFAVYDEYWNQATSISKLSARFPGFPLAVKGGFVESRDAVTLFTTSRVYQYDSSRKMASGEPQSISSYLSC</sequence>
<evidence type="ECO:0000256" key="4">
    <source>
        <dbReference type="ARBA" id="ARBA00022801"/>
    </source>
</evidence>
<reference evidence="15" key="1">
    <citation type="submission" date="2022-11" db="UniProtKB">
        <authorList>
            <consortium name="WormBaseParasite"/>
        </authorList>
    </citation>
    <scope>IDENTIFICATION</scope>
</reference>
<feature type="binding site" evidence="8">
    <location>
        <position position="236"/>
    </location>
    <ligand>
        <name>Zn(2+)</name>
        <dbReference type="ChEBI" id="CHEBI:29105"/>
        <label>2</label>
        <note>catalytic</note>
    </ligand>
</feature>
<feature type="region of interest" description="Disordered" evidence="11">
    <location>
        <begin position="277"/>
        <end position="345"/>
    </location>
</feature>
<evidence type="ECO:0000256" key="1">
    <source>
        <dbReference type="ARBA" id="ARBA00010370"/>
    </source>
</evidence>
<dbReference type="InterPro" id="IPR024079">
    <property type="entry name" value="MetalloPept_cat_dom_sf"/>
</dbReference>
<evidence type="ECO:0000313" key="14">
    <source>
        <dbReference type="Proteomes" id="UP000887574"/>
    </source>
</evidence>